<organism evidence="2 3">
    <name type="scientific">Daphnia pulex</name>
    <name type="common">Water flea</name>
    <dbReference type="NCBI Taxonomy" id="6669"/>
    <lineage>
        <taxon>Eukaryota</taxon>
        <taxon>Metazoa</taxon>
        <taxon>Ecdysozoa</taxon>
        <taxon>Arthropoda</taxon>
        <taxon>Crustacea</taxon>
        <taxon>Branchiopoda</taxon>
        <taxon>Diplostraca</taxon>
        <taxon>Cladocera</taxon>
        <taxon>Anomopoda</taxon>
        <taxon>Daphniidae</taxon>
        <taxon>Daphnia</taxon>
    </lineage>
</organism>
<sequence>MPEEECNKAVPVQMGNVDYIDRDIQILRAKKKATKNNYDDILTALAGALNYLSALEPVQQVPKKQRVANDENRYIDYCTGLAAELAELPRHKAMEIRMKMEQLIYAAWTEVAASEARKINEKMKQSLEASTPMKTLREESDQE</sequence>
<dbReference type="EMBL" id="GL732727">
    <property type="protein sequence ID" value="EFX65868.1"/>
    <property type="molecule type" value="Genomic_DNA"/>
</dbReference>
<dbReference type="KEGG" id="dpx:DAPPUDRAFT_264105"/>
<evidence type="ECO:0000256" key="1">
    <source>
        <dbReference type="SAM" id="MobiDB-lite"/>
    </source>
</evidence>
<gene>
    <name evidence="2" type="ORF">DAPPUDRAFT_264105</name>
</gene>
<accession>E9HQW3</accession>
<reference evidence="2 3" key="1">
    <citation type="journal article" date="2011" name="Science">
        <title>The ecoresponsive genome of Daphnia pulex.</title>
        <authorList>
            <person name="Colbourne J.K."/>
            <person name="Pfrender M.E."/>
            <person name="Gilbert D."/>
            <person name="Thomas W.K."/>
            <person name="Tucker A."/>
            <person name="Oakley T.H."/>
            <person name="Tokishita S."/>
            <person name="Aerts A."/>
            <person name="Arnold G.J."/>
            <person name="Basu M.K."/>
            <person name="Bauer D.J."/>
            <person name="Caceres C.E."/>
            <person name="Carmel L."/>
            <person name="Casola C."/>
            <person name="Choi J.H."/>
            <person name="Detter J.C."/>
            <person name="Dong Q."/>
            <person name="Dusheyko S."/>
            <person name="Eads B.D."/>
            <person name="Frohlich T."/>
            <person name="Geiler-Samerotte K.A."/>
            <person name="Gerlach D."/>
            <person name="Hatcher P."/>
            <person name="Jogdeo S."/>
            <person name="Krijgsveld J."/>
            <person name="Kriventseva E.V."/>
            <person name="Kultz D."/>
            <person name="Laforsch C."/>
            <person name="Lindquist E."/>
            <person name="Lopez J."/>
            <person name="Manak J.R."/>
            <person name="Muller J."/>
            <person name="Pangilinan J."/>
            <person name="Patwardhan R.P."/>
            <person name="Pitluck S."/>
            <person name="Pritham E.J."/>
            <person name="Rechtsteiner A."/>
            <person name="Rho M."/>
            <person name="Rogozin I.B."/>
            <person name="Sakarya O."/>
            <person name="Salamov A."/>
            <person name="Schaack S."/>
            <person name="Shapiro H."/>
            <person name="Shiga Y."/>
            <person name="Skalitzky C."/>
            <person name="Smith Z."/>
            <person name="Souvorov A."/>
            <person name="Sung W."/>
            <person name="Tang Z."/>
            <person name="Tsuchiya D."/>
            <person name="Tu H."/>
            <person name="Vos H."/>
            <person name="Wang M."/>
            <person name="Wolf Y.I."/>
            <person name="Yamagata H."/>
            <person name="Yamada T."/>
            <person name="Ye Y."/>
            <person name="Shaw J.R."/>
            <person name="Andrews J."/>
            <person name="Crease T.J."/>
            <person name="Tang H."/>
            <person name="Lucas S.M."/>
            <person name="Robertson H.M."/>
            <person name="Bork P."/>
            <person name="Koonin E.V."/>
            <person name="Zdobnov E.M."/>
            <person name="Grigoriev I.V."/>
            <person name="Lynch M."/>
            <person name="Boore J.L."/>
        </authorList>
    </citation>
    <scope>NUCLEOTIDE SEQUENCE [LARGE SCALE GENOMIC DNA]</scope>
</reference>
<evidence type="ECO:0000313" key="3">
    <source>
        <dbReference type="Proteomes" id="UP000000305"/>
    </source>
</evidence>
<dbReference type="HOGENOM" id="CLU_1808148_0_0_1"/>
<feature type="region of interest" description="Disordered" evidence="1">
    <location>
        <begin position="123"/>
        <end position="143"/>
    </location>
</feature>
<keyword evidence="3" id="KW-1185">Reference proteome</keyword>
<protein>
    <submittedName>
        <fullName evidence="2">Uncharacterized protein</fullName>
    </submittedName>
</protein>
<name>E9HQW3_DAPPU</name>
<dbReference type="Proteomes" id="UP000000305">
    <property type="component" value="Unassembled WGS sequence"/>
</dbReference>
<dbReference type="InParanoid" id="E9HQW3"/>
<dbReference type="AlphaFoldDB" id="E9HQW3"/>
<proteinExistence type="predicted"/>
<evidence type="ECO:0000313" key="2">
    <source>
        <dbReference type="EMBL" id="EFX65868.1"/>
    </source>
</evidence>